<keyword evidence="3" id="KW-1185">Reference proteome</keyword>
<dbReference type="RefSeq" id="WP_230869503.1">
    <property type="nucleotide sequence ID" value="NZ_CP046640.1"/>
</dbReference>
<organism evidence="2 3">
    <name type="scientific">Iocasia fonsfrigidae</name>
    <dbReference type="NCBI Taxonomy" id="2682810"/>
    <lineage>
        <taxon>Bacteria</taxon>
        <taxon>Bacillati</taxon>
        <taxon>Bacillota</taxon>
        <taxon>Clostridia</taxon>
        <taxon>Halanaerobiales</taxon>
        <taxon>Halanaerobiaceae</taxon>
        <taxon>Iocasia</taxon>
    </lineage>
</organism>
<dbReference type="AlphaFoldDB" id="A0A8A7K838"/>
<dbReference type="Proteomes" id="UP000665020">
    <property type="component" value="Chromosome"/>
</dbReference>
<sequence>MELLISSLTTKFKSVSFELNVNFNKAAYDGLVNNGRPLNILRRIISVLSRHISNEAIKDVEKTKKNLDTKKVLSSRQLKEGVREIIKREDLIIQPRLNSIRICKNNNGGGTGMTTISQKSEPRIKWGEEVDTGYSRYLSQRNGIVNGQETKEEKSNNDNKENNNMNNNSDIKNEDTIINSNDNWDWVPASLINNASYINLYKHTYTKEDFKLTVKDVALIAGENFLTRGWHWAGTAAKDLGKTALQKGKAGYSLTLGDTEEVFGALIELGKNDYKEKKDYLCGRDIPPKADYMIVAYRKVSRGSSDYIDKSFIKLDTVEFYYRNGDKIKHIDDDGGYGFTGIVPFLDNFDKLFNQGKWYPERNDKLPKNEANEEKLTQWTASKKECLNFKISNQGSEDKIKDIPLEIYDRVVKLKNDASHINRYKHTYTKEDFNLTAKDIAMAAGENFLTRGWHWIVNTIKDLGKKAAITGQEEFKLTVGDTEEIFGGLIELGKNDYKEKKDYLCGRDIPQKADYIIVSYKKVTRGSSDYIDKSFIKLDTVEFYYRNGDKIKHIDDDGGYGFTGIVPFLDNFDKLFNQGNWYPERNDKLPKNEADEEGRTQ</sequence>
<dbReference type="EMBL" id="CP046640">
    <property type="protein sequence ID" value="QTL97896.1"/>
    <property type="molecule type" value="Genomic_DNA"/>
</dbReference>
<evidence type="ECO:0000313" key="3">
    <source>
        <dbReference type="Proteomes" id="UP000665020"/>
    </source>
</evidence>
<evidence type="ECO:0000256" key="1">
    <source>
        <dbReference type="SAM" id="MobiDB-lite"/>
    </source>
</evidence>
<gene>
    <name evidence="2" type="ORF">GM661_07830</name>
</gene>
<name>A0A8A7K838_9FIRM</name>
<feature type="compositionally biased region" description="Basic and acidic residues" evidence="1">
    <location>
        <begin position="149"/>
        <end position="161"/>
    </location>
</feature>
<protein>
    <submittedName>
        <fullName evidence="2">Uncharacterized protein</fullName>
    </submittedName>
</protein>
<feature type="region of interest" description="Disordered" evidence="1">
    <location>
        <begin position="142"/>
        <end position="174"/>
    </location>
</feature>
<dbReference type="KEGG" id="ifn:GM661_07830"/>
<evidence type="ECO:0000313" key="2">
    <source>
        <dbReference type="EMBL" id="QTL97896.1"/>
    </source>
</evidence>
<reference evidence="2" key="1">
    <citation type="submission" date="2019-12" db="EMBL/GenBank/DDBJ databases">
        <authorList>
            <person name="zhang j."/>
            <person name="sun C.M."/>
        </authorList>
    </citation>
    <scope>NUCLEOTIDE SEQUENCE</scope>
    <source>
        <strain evidence="2">NS-1</strain>
    </source>
</reference>
<proteinExistence type="predicted"/>
<accession>A0A8A7K838</accession>